<name>A0A3B0Z9X7_9ZZZZ</name>
<dbReference type="EMBL" id="UOFO01000037">
    <property type="protein sequence ID" value="VAW84267.1"/>
    <property type="molecule type" value="Genomic_DNA"/>
</dbReference>
<proteinExistence type="predicted"/>
<accession>A0A3B0Z9X7</accession>
<sequence>MSGGKITDQQISKSANQQIRIYMNERKSRKTQIQAAVKANLSVRSGRRIDILIANRFPNKLVV</sequence>
<gene>
    <name evidence="1" type="ORF">MNBD_GAMMA16-560</name>
</gene>
<evidence type="ECO:0000313" key="1">
    <source>
        <dbReference type="EMBL" id="VAW84267.1"/>
    </source>
</evidence>
<organism evidence="1">
    <name type="scientific">hydrothermal vent metagenome</name>
    <dbReference type="NCBI Taxonomy" id="652676"/>
    <lineage>
        <taxon>unclassified sequences</taxon>
        <taxon>metagenomes</taxon>
        <taxon>ecological metagenomes</taxon>
    </lineage>
</organism>
<reference evidence="1" key="1">
    <citation type="submission" date="2018-06" db="EMBL/GenBank/DDBJ databases">
        <authorList>
            <person name="Zhirakovskaya E."/>
        </authorList>
    </citation>
    <scope>NUCLEOTIDE SEQUENCE</scope>
</reference>
<dbReference type="AlphaFoldDB" id="A0A3B0Z9X7"/>
<protein>
    <submittedName>
        <fullName evidence="1">Uncharacterized protein</fullName>
    </submittedName>
</protein>